<evidence type="ECO:0000313" key="9">
    <source>
        <dbReference type="Proteomes" id="UP001165065"/>
    </source>
</evidence>
<keyword evidence="4" id="KW-0418">Kinase</keyword>
<evidence type="ECO:0000259" key="7">
    <source>
        <dbReference type="PROSITE" id="PS51158"/>
    </source>
</evidence>
<dbReference type="CDD" id="cd04515">
    <property type="entry name" value="Alpha_kinase"/>
    <property type="match status" value="1"/>
</dbReference>
<evidence type="ECO:0000256" key="5">
    <source>
        <dbReference type="ARBA" id="ARBA00022840"/>
    </source>
</evidence>
<accession>A0A9W7FXP9</accession>
<sequence length="285" mass="31657">MGNSYTTHDKLNISASFKPYSFSEGNYRRAHRGRYETAKLEVARIAVGAGGVEKDLNDVAGGAAREILMGLREVGEIIDEVRSGRDWKTSMMLEDVITSSVASQLSVEFNKRKDGSSDNVKRPLLFNVPRILHVSTKSFWLRASVGDVCVVEDYIEGQYERYVSNNGTLLFHGTLSSFCHFSYHESGGRLLVVDIQGVRGEERYELTDPAIHTSGSGGVFGPLDLGDKGISAFFLTHECNGLCRGLKKPKAKVERINTKERIMMKNGTFDPTTRRPSRLKKGGQR</sequence>
<proteinExistence type="predicted"/>
<gene>
    <name evidence="8" type="ORF">TrCOL_g249</name>
</gene>
<dbReference type="OrthoDB" id="189497at2759"/>
<dbReference type="Gene3D" id="3.20.200.10">
    <property type="entry name" value="MHCK/EF2 kinase"/>
    <property type="match status" value="1"/>
</dbReference>
<dbReference type="InterPro" id="IPR004166">
    <property type="entry name" value="a-kinase_dom"/>
</dbReference>
<dbReference type="InterPro" id="IPR051852">
    <property type="entry name" value="Alpha-type_PK"/>
</dbReference>
<dbReference type="SMART" id="SM00811">
    <property type="entry name" value="Alpha_kinase"/>
    <property type="match status" value="1"/>
</dbReference>
<comment type="caution">
    <text evidence="8">The sequence shown here is derived from an EMBL/GenBank/DDBJ whole genome shotgun (WGS) entry which is preliminary data.</text>
</comment>
<evidence type="ECO:0000256" key="4">
    <source>
        <dbReference type="ARBA" id="ARBA00022777"/>
    </source>
</evidence>
<dbReference type="GO" id="GO:0004674">
    <property type="term" value="F:protein serine/threonine kinase activity"/>
    <property type="evidence" value="ECO:0007669"/>
    <property type="project" value="UniProtKB-KW"/>
</dbReference>
<keyword evidence="5" id="KW-0067">ATP-binding</keyword>
<evidence type="ECO:0000256" key="2">
    <source>
        <dbReference type="ARBA" id="ARBA00022679"/>
    </source>
</evidence>
<evidence type="ECO:0000313" key="8">
    <source>
        <dbReference type="EMBL" id="GMI22398.1"/>
    </source>
</evidence>
<dbReference type="PROSITE" id="PS51158">
    <property type="entry name" value="ALPHA_KINASE"/>
    <property type="match status" value="1"/>
</dbReference>
<name>A0A9W7FXP9_9STRA</name>
<dbReference type="InterPro" id="IPR011009">
    <property type="entry name" value="Kinase-like_dom_sf"/>
</dbReference>
<protein>
    <recommendedName>
        <fullName evidence="7">Alpha-type protein kinase domain-containing protein</fullName>
    </recommendedName>
</protein>
<dbReference type="EMBL" id="BRYA01000547">
    <property type="protein sequence ID" value="GMI22398.1"/>
    <property type="molecule type" value="Genomic_DNA"/>
</dbReference>
<feature type="region of interest" description="Disordered" evidence="6">
    <location>
        <begin position="265"/>
        <end position="285"/>
    </location>
</feature>
<evidence type="ECO:0000256" key="1">
    <source>
        <dbReference type="ARBA" id="ARBA00022527"/>
    </source>
</evidence>
<dbReference type="SUPFAM" id="SSF56112">
    <property type="entry name" value="Protein kinase-like (PK-like)"/>
    <property type="match status" value="1"/>
</dbReference>
<feature type="domain" description="Alpha-type protein kinase" evidence="7">
    <location>
        <begin position="1"/>
        <end position="251"/>
    </location>
</feature>
<evidence type="ECO:0000256" key="3">
    <source>
        <dbReference type="ARBA" id="ARBA00022741"/>
    </source>
</evidence>
<evidence type="ECO:0000256" key="6">
    <source>
        <dbReference type="SAM" id="MobiDB-lite"/>
    </source>
</evidence>
<dbReference type="Pfam" id="PF02816">
    <property type="entry name" value="Alpha_kinase"/>
    <property type="match status" value="1"/>
</dbReference>
<organism evidence="8 9">
    <name type="scientific">Triparma columacea</name>
    <dbReference type="NCBI Taxonomy" id="722753"/>
    <lineage>
        <taxon>Eukaryota</taxon>
        <taxon>Sar</taxon>
        <taxon>Stramenopiles</taxon>
        <taxon>Ochrophyta</taxon>
        <taxon>Bolidophyceae</taxon>
        <taxon>Parmales</taxon>
        <taxon>Triparmaceae</taxon>
        <taxon>Triparma</taxon>
    </lineage>
</organism>
<dbReference type="AlphaFoldDB" id="A0A9W7FXP9"/>
<dbReference type="Proteomes" id="UP001165065">
    <property type="component" value="Unassembled WGS sequence"/>
</dbReference>
<keyword evidence="9" id="KW-1185">Reference proteome</keyword>
<dbReference type="GO" id="GO:0005524">
    <property type="term" value="F:ATP binding"/>
    <property type="evidence" value="ECO:0007669"/>
    <property type="project" value="UniProtKB-KW"/>
</dbReference>
<keyword evidence="2" id="KW-0808">Transferase</keyword>
<reference evidence="9" key="1">
    <citation type="journal article" date="2023" name="Commun. Biol.">
        <title>Genome analysis of Parmales, the sister group of diatoms, reveals the evolutionary specialization of diatoms from phago-mixotrophs to photoautotrophs.</title>
        <authorList>
            <person name="Ban H."/>
            <person name="Sato S."/>
            <person name="Yoshikawa S."/>
            <person name="Yamada K."/>
            <person name="Nakamura Y."/>
            <person name="Ichinomiya M."/>
            <person name="Sato N."/>
            <person name="Blanc-Mathieu R."/>
            <person name="Endo H."/>
            <person name="Kuwata A."/>
            <person name="Ogata H."/>
        </authorList>
    </citation>
    <scope>NUCLEOTIDE SEQUENCE [LARGE SCALE GENOMIC DNA]</scope>
</reference>
<feature type="compositionally biased region" description="Basic residues" evidence="6">
    <location>
        <begin position="275"/>
        <end position="285"/>
    </location>
</feature>
<dbReference type="PANTHER" id="PTHR45992">
    <property type="entry name" value="EUKARYOTIC ELONGATION FACTOR 2 KINASE-RELATED"/>
    <property type="match status" value="1"/>
</dbReference>
<keyword evidence="1" id="KW-0723">Serine/threonine-protein kinase</keyword>
<keyword evidence="3" id="KW-0547">Nucleotide-binding</keyword>